<dbReference type="SMART" id="SM00419">
    <property type="entry name" value="HTH_CRP"/>
    <property type="match status" value="1"/>
</dbReference>
<dbReference type="RefSeq" id="WP_311341443.1">
    <property type="nucleotide sequence ID" value="NZ_JAVRHS010000012.1"/>
</dbReference>
<sequence>MAHQRSAPGGTCGAKRTYLKMQGDTNSSEATVAAVKRRDDNLFVQRMAPLLGLDGQAQARLASLCGSVQLLDADREFVHAHEPVEHVHILLEGWACRYKILADDRRQMTVLLLPGDICDLDRLYVAMGSRVVITLTACKIASVSRDMLRNFLDEQGASGKLAAIENAALEERIASLGGRTARKRIAHLFCELQQRLTRIGLARDNRYRLPLTQKQLGDLLGMTAVHVNRVLKELRAEGVVEKYRDELVILDPEVLRNIAGFTPAFLHLDGAASTFSPEALSASPQADGAAVRG</sequence>
<dbReference type="CDD" id="cd00038">
    <property type="entry name" value="CAP_ED"/>
    <property type="match status" value="1"/>
</dbReference>
<dbReference type="Pfam" id="PF00027">
    <property type="entry name" value="cNMP_binding"/>
    <property type="match status" value="1"/>
</dbReference>
<dbReference type="InterPro" id="IPR000595">
    <property type="entry name" value="cNMP-bd_dom"/>
</dbReference>
<dbReference type="Gene3D" id="1.10.10.10">
    <property type="entry name" value="Winged helix-like DNA-binding domain superfamily/Winged helix DNA-binding domain"/>
    <property type="match status" value="1"/>
</dbReference>
<reference evidence="5 6" key="1">
    <citation type="submission" date="2023-09" db="EMBL/GenBank/DDBJ databases">
        <authorList>
            <person name="Rey-Velasco X."/>
        </authorList>
    </citation>
    <scope>NUCLEOTIDE SEQUENCE [LARGE SCALE GENOMIC DNA]</scope>
    <source>
        <strain evidence="5 6">F390</strain>
    </source>
</reference>
<dbReference type="InterPro" id="IPR014710">
    <property type="entry name" value="RmlC-like_jellyroll"/>
</dbReference>
<dbReference type="Pfam" id="PF13545">
    <property type="entry name" value="HTH_Crp_2"/>
    <property type="match status" value="1"/>
</dbReference>
<keyword evidence="1" id="KW-0805">Transcription regulation</keyword>
<dbReference type="SUPFAM" id="SSF46785">
    <property type="entry name" value="Winged helix' DNA-binding domain"/>
    <property type="match status" value="1"/>
</dbReference>
<evidence type="ECO:0000313" key="5">
    <source>
        <dbReference type="EMBL" id="MDT0576869.1"/>
    </source>
</evidence>
<dbReference type="InterPro" id="IPR036388">
    <property type="entry name" value="WH-like_DNA-bd_sf"/>
</dbReference>
<gene>
    <name evidence="5" type="ORF">RM533_11870</name>
</gene>
<dbReference type="Proteomes" id="UP001259803">
    <property type="component" value="Unassembled WGS sequence"/>
</dbReference>
<dbReference type="InterPro" id="IPR018490">
    <property type="entry name" value="cNMP-bd_dom_sf"/>
</dbReference>
<evidence type="ECO:0000259" key="4">
    <source>
        <dbReference type="PROSITE" id="PS51063"/>
    </source>
</evidence>
<feature type="domain" description="HTH crp-type" evidence="4">
    <location>
        <begin position="179"/>
        <end position="253"/>
    </location>
</feature>
<evidence type="ECO:0000256" key="2">
    <source>
        <dbReference type="ARBA" id="ARBA00023125"/>
    </source>
</evidence>
<keyword evidence="6" id="KW-1185">Reference proteome</keyword>
<protein>
    <submittedName>
        <fullName evidence="5">Crp/Fnr family transcriptional regulator</fullName>
    </submittedName>
</protein>
<keyword evidence="3" id="KW-0804">Transcription</keyword>
<organism evidence="5 6">
    <name type="scientific">Croceicoccus esteveae</name>
    <dbReference type="NCBI Taxonomy" id="3075597"/>
    <lineage>
        <taxon>Bacteria</taxon>
        <taxon>Pseudomonadati</taxon>
        <taxon>Pseudomonadota</taxon>
        <taxon>Alphaproteobacteria</taxon>
        <taxon>Sphingomonadales</taxon>
        <taxon>Erythrobacteraceae</taxon>
        <taxon>Croceicoccus</taxon>
    </lineage>
</organism>
<dbReference type="InterPro" id="IPR012318">
    <property type="entry name" value="HTH_CRP"/>
</dbReference>
<dbReference type="InterPro" id="IPR036390">
    <property type="entry name" value="WH_DNA-bd_sf"/>
</dbReference>
<dbReference type="PROSITE" id="PS51063">
    <property type="entry name" value="HTH_CRP_2"/>
    <property type="match status" value="1"/>
</dbReference>
<keyword evidence="2" id="KW-0238">DNA-binding</keyword>
<proteinExistence type="predicted"/>
<comment type="caution">
    <text evidence="5">The sequence shown here is derived from an EMBL/GenBank/DDBJ whole genome shotgun (WGS) entry which is preliminary data.</text>
</comment>
<dbReference type="EMBL" id="JAVRHS010000012">
    <property type="protein sequence ID" value="MDT0576869.1"/>
    <property type="molecule type" value="Genomic_DNA"/>
</dbReference>
<dbReference type="Gene3D" id="2.60.120.10">
    <property type="entry name" value="Jelly Rolls"/>
    <property type="match status" value="1"/>
</dbReference>
<dbReference type="PRINTS" id="PR00034">
    <property type="entry name" value="HTHCRP"/>
</dbReference>
<accession>A0ABU2ZMR2</accession>
<evidence type="ECO:0000313" key="6">
    <source>
        <dbReference type="Proteomes" id="UP001259803"/>
    </source>
</evidence>
<dbReference type="SUPFAM" id="SSF51206">
    <property type="entry name" value="cAMP-binding domain-like"/>
    <property type="match status" value="1"/>
</dbReference>
<name>A0ABU2ZMR2_9SPHN</name>
<evidence type="ECO:0000256" key="3">
    <source>
        <dbReference type="ARBA" id="ARBA00023163"/>
    </source>
</evidence>
<evidence type="ECO:0000256" key="1">
    <source>
        <dbReference type="ARBA" id="ARBA00023015"/>
    </source>
</evidence>